<dbReference type="AlphaFoldDB" id="A0A5S9PIS6"/>
<reference evidence="2 3" key="1">
    <citation type="submission" date="2019-11" db="EMBL/GenBank/DDBJ databases">
        <authorList>
            <person name="Holert J."/>
        </authorList>
    </citation>
    <scope>NUCLEOTIDE SEQUENCE [LARGE SCALE GENOMIC DNA]</scope>
    <source>
        <strain evidence="2">BC8_1</strain>
    </source>
</reference>
<accession>A0A5S9PIS6</accession>
<evidence type="ECO:0000256" key="1">
    <source>
        <dbReference type="SAM" id="SignalP"/>
    </source>
</evidence>
<feature type="chain" id="PRO_5038905610" evidence="1">
    <location>
        <begin position="34"/>
        <end position="87"/>
    </location>
</feature>
<evidence type="ECO:0000313" key="2">
    <source>
        <dbReference type="EMBL" id="CAA0104034.1"/>
    </source>
</evidence>
<evidence type="ECO:0000313" key="3">
    <source>
        <dbReference type="Proteomes" id="UP000430146"/>
    </source>
</evidence>
<keyword evidence="1" id="KW-0732">Signal</keyword>
<proteinExistence type="predicted"/>
<feature type="signal peptide" evidence="1">
    <location>
        <begin position="1"/>
        <end position="33"/>
    </location>
</feature>
<dbReference type="Proteomes" id="UP000430146">
    <property type="component" value="Unassembled WGS sequence"/>
</dbReference>
<name>A0A5S9PIS6_MYCVN</name>
<dbReference type="EMBL" id="CACSIP010000009">
    <property type="protein sequence ID" value="CAA0104034.1"/>
    <property type="molecule type" value="Genomic_DNA"/>
</dbReference>
<keyword evidence="3" id="KW-1185">Reference proteome</keyword>
<gene>
    <name evidence="2" type="ORF">AELLOGFF_03484</name>
</gene>
<protein>
    <submittedName>
        <fullName evidence="2">Uncharacterized protein</fullName>
    </submittedName>
</protein>
<organism evidence="2 3">
    <name type="scientific">Mycolicibacterium vanbaalenii</name>
    <name type="common">Mycobacterium vanbaalenii</name>
    <dbReference type="NCBI Taxonomy" id="110539"/>
    <lineage>
        <taxon>Bacteria</taxon>
        <taxon>Bacillati</taxon>
        <taxon>Actinomycetota</taxon>
        <taxon>Actinomycetes</taxon>
        <taxon>Mycobacteriales</taxon>
        <taxon>Mycobacteriaceae</taxon>
        <taxon>Mycolicibacterium</taxon>
    </lineage>
</organism>
<sequence length="87" mass="8860">MTVGWEDKVRQPIARFAVASVVAAAAVALPMAAAVRPAPASSIAQCPPGETGVIYGCAPFCLPGKYLSPVNGLCMPLPPPPPPPPRV</sequence>